<dbReference type="CDD" id="cd05387">
    <property type="entry name" value="BY-kinase"/>
    <property type="match status" value="1"/>
</dbReference>
<evidence type="ECO:0000256" key="2">
    <source>
        <dbReference type="ARBA" id="ARBA00008883"/>
    </source>
</evidence>
<comment type="catalytic activity">
    <reaction evidence="14">
        <text>L-tyrosyl-[protein] + ATP = O-phospho-L-tyrosyl-[protein] + ADP + H(+)</text>
        <dbReference type="Rhea" id="RHEA:10596"/>
        <dbReference type="Rhea" id="RHEA-COMP:10136"/>
        <dbReference type="Rhea" id="RHEA-COMP:20101"/>
        <dbReference type="ChEBI" id="CHEBI:15378"/>
        <dbReference type="ChEBI" id="CHEBI:30616"/>
        <dbReference type="ChEBI" id="CHEBI:46858"/>
        <dbReference type="ChEBI" id="CHEBI:61978"/>
        <dbReference type="ChEBI" id="CHEBI:456216"/>
    </reaction>
</comment>
<dbReference type="InterPro" id="IPR027417">
    <property type="entry name" value="P-loop_NTPase"/>
</dbReference>
<keyword evidence="18" id="KW-0175">Coiled coil</keyword>
<evidence type="ECO:0000256" key="5">
    <source>
        <dbReference type="ARBA" id="ARBA00022679"/>
    </source>
</evidence>
<evidence type="ECO:0000256" key="13">
    <source>
        <dbReference type="ARBA" id="ARBA00023169"/>
    </source>
</evidence>
<dbReference type="PANTHER" id="PTHR32309:SF32">
    <property type="entry name" value="TYROSINE-PROTEIN KINASE ETK-RELATED"/>
    <property type="match status" value="1"/>
</dbReference>
<evidence type="ECO:0000256" key="15">
    <source>
        <dbReference type="ARBA" id="ARBA00054296"/>
    </source>
</evidence>
<comment type="subcellular location">
    <subcellularLocation>
        <location evidence="1">Cell inner membrane</location>
        <topology evidence="1">Multi-pass membrane protein</topology>
    </subcellularLocation>
</comment>
<dbReference type="Proteomes" id="UP000031843">
    <property type="component" value="Chromosome secondary"/>
</dbReference>
<keyword evidence="4" id="KW-0997">Cell inner membrane</keyword>
<name>A0A0C4YQ99_9BURK</name>
<proteinExistence type="inferred from homology"/>
<dbReference type="InterPro" id="IPR025669">
    <property type="entry name" value="AAA_dom"/>
</dbReference>
<dbReference type="NCBIfam" id="TIGR01007">
    <property type="entry name" value="eps_fam"/>
    <property type="match status" value="1"/>
</dbReference>
<keyword evidence="5 23" id="KW-0808">Transferase</keyword>
<feature type="coiled-coil region" evidence="18">
    <location>
        <begin position="266"/>
        <end position="316"/>
    </location>
</feature>
<evidence type="ECO:0000256" key="11">
    <source>
        <dbReference type="ARBA" id="ARBA00023136"/>
    </source>
</evidence>
<evidence type="ECO:0000256" key="4">
    <source>
        <dbReference type="ARBA" id="ARBA00022519"/>
    </source>
</evidence>
<dbReference type="STRING" id="68895.RR42_s2607"/>
<protein>
    <recommendedName>
        <fullName evidence="16">Putative tyrosine-protein kinase EpsB</fullName>
    </recommendedName>
    <alternativeName>
        <fullName evidence="17">EPS I polysaccharide export protein EpsB</fullName>
    </alternativeName>
</protein>
<evidence type="ECO:0000259" key="22">
    <source>
        <dbReference type="Pfam" id="PF13807"/>
    </source>
</evidence>
<evidence type="ECO:0000259" key="21">
    <source>
        <dbReference type="Pfam" id="PF13614"/>
    </source>
</evidence>
<sequence length="751" mass="81715">MNQNPPTVPVAGPPEDEIDLVHYLDVLLANRWLIALIAAVVLTLGLAYSFLASPVYQADILVQVEDSPNSAKSLLGDVSSIFDVKAEATAEIEILRSRMVVGKAVDNLHLYISAAPKYFPFVGSWIARRSKGLSEPGLFGFGGYVWAGEAIKVELFDVPEVLEGAPFKLVALGAGRFRLEQESLDRSLEGRVGEVLQATQEVGTLNILVSDLKAKPGAVFNVVRASRLQTLTRLQAQLNIAEKGKQSGIIGASLDGTNPALTASILNNLGEEYVAQNIKRKAAEAEKSLVFLGDLLPQLKTELERAEVKYNEMRNKRGTFNLSAEGSALLQESVTAETALLELKQKRLELLTRFTANHPGVQALDQQIATLTAKTGGLTARMGTLPNVEQDTLRLMRDVQVNNDLYVGLLNNMQQLKLVKAGKVGNVRLLDNAPIPEAPIKPKKAFVIGISGIAGILLGIIAAFVRNALYGGITDPQDIEQHTGLNVYATVPLSATQAILTEEIRQRKPGKFLLADRNPNEPSIESLRSLRTALQFAMLDADNNRVLLTGPTPGVGKSFVSANLALVMATGGKRVLLVDADMRKGYLNQYFGKDRQRGLSDVLVGKIGFEEAVHKQVFENLDFLSTGVLPPNPAELLLNERMVKLLQELGEHYDLVLIDTPPVLAVSDTAILAARCGTVFLVTRFEKTTIGEISESAKQLRQANADVNGVVFNGLDANAYRYGYGSKYGRYRYAYYGYASEEAVQRPPRSV</sequence>
<feature type="domain" description="AAA" evidence="21">
    <location>
        <begin position="554"/>
        <end position="674"/>
    </location>
</feature>
<dbReference type="GO" id="GO:0004713">
    <property type="term" value="F:protein tyrosine kinase activity"/>
    <property type="evidence" value="ECO:0007669"/>
    <property type="project" value="UniProtKB-KW"/>
</dbReference>
<comment type="similarity">
    <text evidence="2">Belongs to the etk/wzc family.</text>
</comment>
<dbReference type="NCBIfam" id="TIGR01005">
    <property type="entry name" value="eps_transp_fam"/>
    <property type="match status" value="1"/>
</dbReference>
<dbReference type="OrthoDB" id="9808257at2"/>
<keyword evidence="9" id="KW-0067">ATP-binding</keyword>
<keyword evidence="3" id="KW-1003">Cell membrane</keyword>
<dbReference type="AlphaFoldDB" id="A0A0C4YQ99"/>
<dbReference type="InterPro" id="IPR050445">
    <property type="entry name" value="Bact_polysacc_biosynth/exp"/>
</dbReference>
<dbReference type="SUPFAM" id="SSF52540">
    <property type="entry name" value="P-loop containing nucleoside triphosphate hydrolases"/>
    <property type="match status" value="1"/>
</dbReference>
<keyword evidence="11 19" id="KW-0472">Membrane</keyword>
<evidence type="ECO:0000256" key="6">
    <source>
        <dbReference type="ARBA" id="ARBA00022692"/>
    </source>
</evidence>
<evidence type="ECO:0000259" key="20">
    <source>
        <dbReference type="Pfam" id="PF02706"/>
    </source>
</evidence>
<keyword evidence="8 23" id="KW-0418">Kinase</keyword>
<dbReference type="Pfam" id="PF13614">
    <property type="entry name" value="AAA_31"/>
    <property type="match status" value="1"/>
</dbReference>
<dbReference type="Pfam" id="PF23607">
    <property type="entry name" value="WZC_N"/>
    <property type="match status" value="1"/>
</dbReference>
<feature type="domain" description="Polysaccharide chain length determinant N-terminal" evidence="20">
    <location>
        <begin position="16"/>
        <end position="108"/>
    </location>
</feature>
<keyword evidence="7" id="KW-0547">Nucleotide-binding</keyword>
<dbReference type="InterPro" id="IPR032807">
    <property type="entry name" value="GNVR"/>
</dbReference>
<dbReference type="InterPro" id="IPR005702">
    <property type="entry name" value="Wzc-like_C"/>
</dbReference>
<evidence type="ECO:0000256" key="14">
    <source>
        <dbReference type="ARBA" id="ARBA00053015"/>
    </source>
</evidence>
<evidence type="ECO:0000256" key="3">
    <source>
        <dbReference type="ARBA" id="ARBA00022475"/>
    </source>
</evidence>
<evidence type="ECO:0000313" key="24">
    <source>
        <dbReference type="Proteomes" id="UP000031843"/>
    </source>
</evidence>
<dbReference type="InterPro" id="IPR003856">
    <property type="entry name" value="LPS_length_determ_N"/>
</dbReference>
<evidence type="ECO:0000256" key="18">
    <source>
        <dbReference type="SAM" id="Coils"/>
    </source>
</evidence>
<evidence type="ECO:0000256" key="9">
    <source>
        <dbReference type="ARBA" id="ARBA00022840"/>
    </source>
</evidence>
<dbReference type="InterPro" id="IPR005700">
    <property type="entry name" value="EPS_ExoP-like"/>
</dbReference>
<evidence type="ECO:0000256" key="19">
    <source>
        <dbReference type="SAM" id="Phobius"/>
    </source>
</evidence>
<evidence type="ECO:0000256" key="16">
    <source>
        <dbReference type="ARBA" id="ARBA00067833"/>
    </source>
</evidence>
<dbReference type="GO" id="GO:0000271">
    <property type="term" value="P:polysaccharide biosynthetic process"/>
    <property type="evidence" value="ECO:0007669"/>
    <property type="project" value="UniProtKB-KW"/>
</dbReference>
<evidence type="ECO:0000313" key="23">
    <source>
        <dbReference type="EMBL" id="AJG24189.1"/>
    </source>
</evidence>
<dbReference type="Pfam" id="PF02706">
    <property type="entry name" value="Wzz"/>
    <property type="match status" value="1"/>
</dbReference>
<evidence type="ECO:0000256" key="17">
    <source>
        <dbReference type="ARBA" id="ARBA00081049"/>
    </source>
</evidence>
<keyword evidence="6 19" id="KW-0812">Transmembrane</keyword>
<organism evidence="23 24">
    <name type="scientific">Cupriavidus basilensis</name>
    <dbReference type="NCBI Taxonomy" id="68895"/>
    <lineage>
        <taxon>Bacteria</taxon>
        <taxon>Pseudomonadati</taxon>
        <taxon>Pseudomonadota</taxon>
        <taxon>Betaproteobacteria</taxon>
        <taxon>Burkholderiales</taxon>
        <taxon>Burkholderiaceae</taxon>
        <taxon>Cupriavidus</taxon>
    </lineage>
</organism>
<dbReference type="KEGG" id="cbw:RR42_s2607"/>
<dbReference type="GO" id="GO:0042802">
    <property type="term" value="F:identical protein binding"/>
    <property type="evidence" value="ECO:0007669"/>
    <property type="project" value="UniProtKB-ARBA"/>
</dbReference>
<keyword evidence="12" id="KW-0829">Tyrosine-protein kinase</keyword>
<feature type="domain" description="Tyrosine-protein kinase G-rich" evidence="22">
    <location>
        <begin position="388"/>
        <end position="468"/>
    </location>
</feature>
<dbReference type="Pfam" id="PF13807">
    <property type="entry name" value="GNVR"/>
    <property type="match status" value="1"/>
</dbReference>
<dbReference type="FunFam" id="3.40.50.300:FF:000527">
    <property type="entry name" value="Tyrosine-protein kinase etk"/>
    <property type="match status" value="1"/>
</dbReference>
<evidence type="ECO:0000256" key="7">
    <source>
        <dbReference type="ARBA" id="ARBA00022741"/>
    </source>
</evidence>
<accession>A0A0C4YQ99</accession>
<reference evidence="23 24" key="1">
    <citation type="journal article" date="2015" name="Genome Announc.">
        <title>Complete Genome Sequence of Cupriavidus basilensis 4G11, Isolated from the Oak Ridge Field Research Center Site.</title>
        <authorList>
            <person name="Ray J."/>
            <person name="Waters R.J."/>
            <person name="Skerker J.M."/>
            <person name="Kuehl J.V."/>
            <person name="Price M.N."/>
            <person name="Huang J."/>
            <person name="Chakraborty R."/>
            <person name="Arkin A.P."/>
            <person name="Deutschbauer A."/>
        </authorList>
    </citation>
    <scope>NUCLEOTIDE SEQUENCE [LARGE SCALE GENOMIC DNA]</scope>
    <source>
        <strain evidence="23">4G11</strain>
    </source>
</reference>
<feature type="transmembrane region" description="Helical" evidence="19">
    <location>
        <begin position="445"/>
        <end position="465"/>
    </location>
</feature>
<dbReference type="PANTHER" id="PTHR32309">
    <property type="entry name" value="TYROSINE-PROTEIN KINASE"/>
    <property type="match status" value="1"/>
</dbReference>
<comment type="function">
    <text evidence="15">Probably involved in polymerization and/or export of exopolysaccharide EPS I which functions as a virulence factor. May be involved in an ATP-dependent process in the pathway for EPS I production, possibly export of the trimeric repeat units across the inner membrane or their polymerization.</text>
</comment>
<dbReference type="GO" id="GO:0005524">
    <property type="term" value="F:ATP binding"/>
    <property type="evidence" value="ECO:0007669"/>
    <property type="project" value="UniProtKB-KW"/>
</dbReference>
<feature type="transmembrane region" description="Helical" evidence="19">
    <location>
        <begin position="32"/>
        <end position="51"/>
    </location>
</feature>
<evidence type="ECO:0000256" key="1">
    <source>
        <dbReference type="ARBA" id="ARBA00004429"/>
    </source>
</evidence>
<keyword evidence="24" id="KW-1185">Reference proteome</keyword>
<keyword evidence="10 19" id="KW-1133">Transmembrane helix</keyword>
<evidence type="ECO:0000256" key="10">
    <source>
        <dbReference type="ARBA" id="ARBA00022989"/>
    </source>
</evidence>
<evidence type="ECO:0000256" key="12">
    <source>
        <dbReference type="ARBA" id="ARBA00023137"/>
    </source>
</evidence>
<evidence type="ECO:0000256" key="8">
    <source>
        <dbReference type="ARBA" id="ARBA00022777"/>
    </source>
</evidence>
<dbReference type="GO" id="GO:0005886">
    <property type="term" value="C:plasma membrane"/>
    <property type="evidence" value="ECO:0007669"/>
    <property type="project" value="UniProtKB-SubCell"/>
</dbReference>
<dbReference type="Gene3D" id="3.40.50.300">
    <property type="entry name" value="P-loop containing nucleotide triphosphate hydrolases"/>
    <property type="match status" value="1"/>
</dbReference>
<keyword evidence="13" id="KW-0270">Exopolysaccharide synthesis</keyword>
<dbReference type="EMBL" id="CP010537">
    <property type="protein sequence ID" value="AJG24189.1"/>
    <property type="molecule type" value="Genomic_DNA"/>
</dbReference>
<gene>
    <name evidence="23" type="ORF">RR42_s2607</name>
</gene>
<dbReference type="RefSeq" id="WP_043356231.1">
    <property type="nucleotide sequence ID" value="NZ_CP010537.1"/>
</dbReference>